<keyword evidence="6 8" id="KW-1133">Transmembrane helix</keyword>
<keyword evidence="7 8" id="KW-0472">Membrane</keyword>
<dbReference type="Proteomes" id="UP001157418">
    <property type="component" value="Unassembled WGS sequence"/>
</dbReference>
<dbReference type="GO" id="GO:0006865">
    <property type="term" value="P:amino acid transport"/>
    <property type="evidence" value="ECO:0007669"/>
    <property type="project" value="UniProtKB-KW"/>
</dbReference>
<evidence type="ECO:0000313" key="10">
    <source>
        <dbReference type="Proteomes" id="UP001157418"/>
    </source>
</evidence>
<dbReference type="AlphaFoldDB" id="A0AAU9NI73"/>
<evidence type="ECO:0000256" key="4">
    <source>
        <dbReference type="ARBA" id="ARBA00022692"/>
    </source>
</evidence>
<dbReference type="GO" id="GO:0080143">
    <property type="term" value="P:regulation of amino acid export"/>
    <property type="evidence" value="ECO:0007669"/>
    <property type="project" value="InterPro"/>
</dbReference>
<feature type="transmembrane region" description="Helical" evidence="8">
    <location>
        <begin position="26"/>
        <end position="49"/>
    </location>
</feature>
<keyword evidence="3" id="KW-0813">Transport</keyword>
<comment type="subcellular location">
    <subcellularLocation>
        <location evidence="1">Membrane</location>
        <topology evidence="1">Single-pass membrane protein</topology>
    </subcellularLocation>
</comment>
<dbReference type="GO" id="GO:0016020">
    <property type="term" value="C:membrane"/>
    <property type="evidence" value="ECO:0007669"/>
    <property type="project" value="UniProtKB-SubCell"/>
</dbReference>
<sequence length="188" mass="20546">MGQQLENTTPMESLRSSTSWRLDTPLVYLFCGIGAMLALILMALIMLACSQWRTQSTATGAGDDIEGGDEHPQKVARYVSNAGDESKVSPEIVVVMAGDQLPSYLAAPAPVPGCSGTITHLSDRCSLVWTISIFIRCLIHRKKCSMKHKNKDFYGGANSGISREEFMSLEESGGKYGRNDPMQLRLLN</sequence>
<dbReference type="InterPro" id="IPR040359">
    <property type="entry name" value="GDU"/>
</dbReference>
<name>A0AAU9NI73_9ASTR</name>
<dbReference type="EMBL" id="CAKMRJ010004445">
    <property type="protein sequence ID" value="CAH1437552.1"/>
    <property type="molecule type" value="Genomic_DNA"/>
</dbReference>
<evidence type="ECO:0000313" key="9">
    <source>
        <dbReference type="EMBL" id="CAH1437552.1"/>
    </source>
</evidence>
<comment type="caution">
    <text evidence="9">The sequence shown here is derived from an EMBL/GenBank/DDBJ whole genome shotgun (WGS) entry which is preliminary data.</text>
</comment>
<evidence type="ECO:0000256" key="6">
    <source>
        <dbReference type="ARBA" id="ARBA00022989"/>
    </source>
</evidence>
<gene>
    <name evidence="9" type="ORF">LVIROSA_LOCUS23874</name>
</gene>
<dbReference type="PANTHER" id="PTHR33228:SF76">
    <property type="entry name" value="PROTEIN GLUTAMINE DUMPER 7"/>
    <property type="match status" value="1"/>
</dbReference>
<proteinExistence type="inferred from homology"/>
<evidence type="ECO:0000256" key="8">
    <source>
        <dbReference type="SAM" id="Phobius"/>
    </source>
</evidence>
<keyword evidence="10" id="KW-1185">Reference proteome</keyword>
<evidence type="ECO:0000256" key="7">
    <source>
        <dbReference type="ARBA" id="ARBA00023136"/>
    </source>
</evidence>
<dbReference type="PANTHER" id="PTHR33228">
    <property type="entry name" value="PROTEIN GLUTAMINE DUMPER 4-RELATED"/>
    <property type="match status" value="1"/>
</dbReference>
<accession>A0AAU9NI73</accession>
<protein>
    <submittedName>
        <fullName evidence="9">Uncharacterized protein</fullName>
    </submittedName>
</protein>
<evidence type="ECO:0000256" key="1">
    <source>
        <dbReference type="ARBA" id="ARBA00004167"/>
    </source>
</evidence>
<reference evidence="9 10" key="1">
    <citation type="submission" date="2022-01" db="EMBL/GenBank/DDBJ databases">
        <authorList>
            <person name="Xiong W."/>
            <person name="Schranz E."/>
        </authorList>
    </citation>
    <scope>NUCLEOTIDE SEQUENCE [LARGE SCALE GENOMIC DNA]</scope>
</reference>
<keyword evidence="5" id="KW-0029">Amino-acid transport</keyword>
<keyword evidence="4 8" id="KW-0812">Transmembrane</keyword>
<evidence type="ECO:0000256" key="2">
    <source>
        <dbReference type="ARBA" id="ARBA00009977"/>
    </source>
</evidence>
<evidence type="ECO:0000256" key="5">
    <source>
        <dbReference type="ARBA" id="ARBA00022970"/>
    </source>
</evidence>
<evidence type="ECO:0000256" key="3">
    <source>
        <dbReference type="ARBA" id="ARBA00022448"/>
    </source>
</evidence>
<comment type="similarity">
    <text evidence="2">Belongs to the GLUTAMINE DUMPER 1 (TC 9.B.60) family.</text>
</comment>
<organism evidence="9 10">
    <name type="scientific">Lactuca virosa</name>
    <dbReference type="NCBI Taxonomy" id="75947"/>
    <lineage>
        <taxon>Eukaryota</taxon>
        <taxon>Viridiplantae</taxon>
        <taxon>Streptophyta</taxon>
        <taxon>Embryophyta</taxon>
        <taxon>Tracheophyta</taxon>
        <taxon>Spermatophyta</taxon>
        <taxon>Magnoliopsida</taxon>
        <taxon>eudicotyledons</taxon>
        <taxon>Gunneridae</taxon>
        <taxon>Pentapetalae</taxon>
        <taxon>asterids</taxon>
        <taxon>campanulids</taxon>
        <taxon>Asterales</taxon>
        <taxon>Asteraceae</taxon>
        <taxon>Cichorioideae</taxon>
        <taxon>Cichorieae</taxon>
        <taxon>Lactucinae</taxon>
        <taxon>Lactuca</taxon>
    </lineage>
</organism>